<keyword evidence="10" id="KW-0547">Nucleotide-binding</keyword>
<sequence length="365" mass="38827">MIKKTTKKIGIVTGGGDCPGLNAVIRALVKAGALYGWECLGIHGGFDGLLTPVKAVPLALKDMDGLLIRGGTILGTANSGRFSAKTGHGQTRRVPQKILDEAKTNFDAMDISALVAIGGDGTLTIAQQMFEMGFPVVGVPKTIDNDLDATQTTFGFDTAVACAVDALDRLHSTAQSHNRVMVLEVMGRYAGWIAAYAGLAGGADVILIPEIGFTYDSIQRKILSREAEGKHFTIVIVAEGAAPGGKGFVTSNKTGNDREVRLGGIGHMVAMEIESQSQKETRCVVLGHLQRGGQPTQWDRQLCTRFGVHAFQMIVQKQFGFMVALKENGMMGPVTLKDAINKIRRVDPAGELVMTARALGISFGD</sequence>
<dbReference type="SUPFAM" id="SSF53784">
    <property type="entry name" value="Phosphofructokinase"/>
    <property type="match status" value="1"/>
</dbReference>
<feature type="binding site" description="in other chain" evidence="10">
    <location>
        <begin position="288"/>
        <end position="291"/>
    </location>
    <ligand>
        <name>substrate</name>
        <note>ligand shared between dimeric partners</note>
    </ligand>
</feature>
<dbReference type="NCBIfam" id="NF002872">
    <property type="entry name" value="PRK03202.1"/>
    <property type="match status" value="1"/>
</dbReference>
<evidence type="ECO:0000256" key="9">
    <source>
        <dbReference type="ARBA" id="ARBA00023152"/>
    </source>
</evidence>
<proteinExistence type="inferred from homology"/>
<dbReference type="GO" id="GO:0061621">
    <property type="term" value="P:canonical glycolysis"/>
    <property type="evidence" value="ECO:0007669"/>
    <property type="project" value="TreeGrafter"/>
</dbReference>
<evidence type="ECO:0000313" key="13">
    <source>
        <dbReference type="Proteomes" id="UP000000442"/>
    </source>
</evidence>
<feature type="active site" description="Proton acceptor" evidence="10">
    <location>
        <position position="144"/>
    </location>
</feature>
<dbReference type="HAMAP" id="MF_01976">
    <property type="entry name" value="Phosphofructokinase_III"/>
    <property type="match status" value="1"/>
</dbReference>
<dbReference type="InterPro" id="IPR015912">
    <property type="entry name" value="Phosphofructokinase_CS"/>
</dbReference>
<dbReference type="GO" id="GO:0046872">
    <property type="term" value="F:metal ion binding"/>
    <property type="evidence" value="ECO:0007669"/>
    <property type="project" value="UniProtKB-KW"/>
</dbReference>
<reference evidence="12 13" key="1">
    <citation type="journal article" date="2009" name="Environ. Microbiol.">
        <title>Genome sequence of Desulfobacterium autotrophicum HRM2, a marine sulfate reducer oxidizing organic carbon completely to carbon dioxide.</title>
        <authorList>
            <person name="Strittmatter A.W."/>
            <person name="Liesegang H."/>
            <person name="Rabus R."/>
            <person name="Decker I."/>
            <person name="Amann J."/>
            <person name="Andres S."/>
            <person name="Henne A."/>
            <person name="Fricke W.F."/>
            <person name="Martinez-Arias R."/>
            <person name="Bartels D."/>
            <person name="Goesmann A."/>
            <person name="Krause L."/>
            <person name="Puehler A."/>
            <person name="Klenk H.P."/>
            <person name="Richter M."/>
            <person name="Schuler M."/>
            <person name="Gloeckner F.O."/>
            <person name="Meyerdierks A."/>
            <person name="Gottschalk G."/>
            <person name="Amann R."/>
        </authorList>
    </citation>
    <scope>NUCLEOTIDE SEQUENCE [LARGE SCALE GENOMIC DNA]</scope>
    <source>
        <strain evidence="13">ATCC 43914 / DSM 3382 / HRM2</strain>
    </source>
</reference>
<name>C0QAT0_DESAH</name>
<keyword evidence="4 10" id="KW-0963">Cytoplasm</keyword>
<dbReference type="EMBL" id="CP001087">
    <property type="protein sequence ID" value="ACN16863.1"/>
    <property type="molecule type" value="Genomic_DNA"/>
</dbReference>
<dbReference type="eggNOG" id="COG0205">
    <property type="taxonomic scope" value="Bacteria"/>
</dbReference>
<comment type="subunit">
    <text evidence="10">Homodimer or homotetramer.</text>
</comment>
<dbReference type="PROSITE" id="PS00433">
    <property type="entry name" value="PHOSPHOFRUCTOKINASE"/>
    <property type="match status" value="1"/>
</dbReference>
<keyword evidence="5 10" id="KW-0808">Transferase</keyword>
<comment type="caution">
    <text evidence="10">Lacks conserved residue(s) required for the propagation of feature annotation.</text>
</comment>
<dbReference type="Gene3D" id="3.40.50.450">
    <property type="match status" value="1"/>
</dbReference>
<dbReference type="STRING" id="177437.HRM2_38050"/>
<comment type="cofactor">
    <cofactor evidence="1 10">
        <name>Mg(2+)</name>
        <dbReference type="ChEBI" id="CHEBI:18420"/>
    </cofactor>
</comment>
<protein>
    <recommendedName>
        <fullName evidence="10">ATP-dependent 6-phosphofructokinase</fullName>
        <shortName evidence="10">ATP-PFK</shortName>
        <shortName evidence="10">Phosphofructokinase</shortName>
        <ecNumber evidence="10">2.7.1.11</ecNumber>
    </recommendedName>
    <alternativeName>
        <fullName evidence="10">Phosphohexokinase</fullName>
    </alternativeName>
</protein>
<dbReference type="PANTHER" id="PTHR13697">
    <property type="entry name" value="PHOSPHOFRUCTOKINASE"/>
    <property type="match status" value="1"/>
</dbReference>
<evidence type="ECO:0000256" key="2">
    <source>
        <dbReference type="ARBA" id="ARBA00004496"/>
    </source>
</evidence>
<keyword evidence="6 10" id="KW-0479">Metal-binding</keyword>
<dbReference type="InterPro" id="IPR012829">
    <property type="entry name" value="Phosphofructokinase_III"/>
</dbReference>
<dbReference type="GO" id="GO:0006002">
    <property type="term" value="P:fructose 6-phosphate metabolic process"/>
    <property type="evidence" value="ECO:0007669"/>
    <property type="project" value="InterPro"/>
</dbReference>
<evidence type="ECO:0000256" key="7">
    <source>
        <dbReference type="ARBA" id="ARBA00022777"/>
    </source>
</evidence>
<feature type="binding site" evidence="10">
    <location>
        <position position="282"/>
    </location>
    <ligand>
        <name>substrate</name>
        <note>ligand shared between dimeric partners</note>
    </ligand>
</feature>
<dbReference type="InterPro" id="IPR012003">
    <property type="entry name" value="ATP_PFK_prok-type"/>
</dbReference>
<feature type="binding site" description="in other chain" evidence="10">
    <location>
        <begin position="186"/>
        <end position="188"/>
    </location>
    <ligand>
        <name>substrate</name>
        <note>ligand shared between dimeric partners</note>
    </ligand>
</feature>
<dbReference type="GO" id="GO:0003872">
    <property type="term" value="F:6-phosphofructokinase activity"/>
    <property type="evidence" value="ECO:0007669"/>
    <property type="project" value="UniProtKB-UniRule"/>
</dbReference>
<comment type="catalytic activity">
    <reaction evidence="10">
        <text>beta-D-fructose 6-phosphate + ATP = beta-D-fructose 1,6-bisphosphate + ADP + H(+)</text>
        <dbReference type="Rhea" id="RHEA:16109"/>
        <dbReference type="ChEBI" id="CHEBI:15378"/>
        <dbReference type="ChEBI" id="CHEBI:30616"/>
        <dbReference type="ChEBI" id="CHEBI:32966"/>
        <dbReference type="ChEBI" id="CHEBI:57634"/>
        <dbReference type="ChEBI" id="CHEBI:456216"/>
        <dbReference type="EC" id="2.7.1.11"/>
    </reaction>
</comment>
<keyword evidence="8 10" id="KW-0460">Magnesium</keyword>
<dbReference type="AlphaFoldDB" id="C0QAT0"/>
<comment type="similarity">
    <text evidence="10">Belongs to the phosphofructokinase type A (PFKA) family. Mixed-substrate PFK group III subfamily.</text>
</comment>
<dbReference type="GO" id="GO:0048029">
    <property type="term" value="F:monosaccharide binding"/>
    <property type="evidence" value="ECO:0007669"/>
    <property type="project" value="TreeGrafter"/>
</dbReference>
<accession>C0QAT0</accession>
<dbReference type="Pfam" id="PF00365">
    <property type="entry name" value="PFK"/>
    <property type="match status" value="1"/>
</dbReference>
<organism evidence="12 13">
    <name type="scientific">Desulforapulum autotrophicum (strain ATCC 43914 / DSM 3382 / VKM B-1955 / HRM2)</name>
    <name type="common">Desulfobacterium autotrophicum</name>
    <dbReference type="NCBI Taxonomy" id="177437"/>
    <lineage>
        <taxon>Bacteria</taxon>
        <taxon>Pseudomonadati</taxon>
        <taxon>Thermodesulfobacteriota</taxon>
        <taxon>Desulfobacteria</taxon>
        <taxon>Desulfobacterales</taxon>
        <taxon>Desulfobacteraceae</taxon>
        <taxon>Desulforapulum</taxon>
    </lineage>
</organism>
<dbReference type="GO" id="GO:0042802">
    <property type="term" value="F:identical protein binding"/>
    <property type="evidence" value="ECO:0007669"/>
    <property type="project" value="TreeGrafter"/>
</dbReference>
<comment type="function">
    <text evidence="10">Catalyzes the phosphorylation of D-fructose 6-phosphate to fructose 1,6-bisphosphate by ATP, the first committing step of glycolysis.</text>
</comment>
<gene>
    <name evidence="12" type="primary">pfkA2</name>
    <name evidence="10" type="synonym">pfkA</name>
    <name evidence="12" type="ordered locus">HRM2_38050</name>
</gene>
<dbReference type="GO" id="GO:0005524">
    <property type="term" value="F:ATP binding"/>
    <property type="evidence" value="ECO:0007669"/>
    <property type="project" value="UniProtKB-KW"/>
</dbReference>
<dbReference type="GO" id="GO:0047334">
    <property type="term" value="F:diphosphate-fructose-6-phosphate 1-phosphotransferase activity"/>
    <property type="evidence" value="ECO:0007669"/>
    <property type="project" value="InterPro"/>
</dbReference>
<comment type="subcellular location">
    <subcellularLocation>
        <location evidence="2 10">Cytoplasm</location>
    </subcellularLocation>
</comment>
<dbReference type="GO" id="GO:0070095">
    <property type="term" value="F:fructose-6-phosphate binding"/>
    <property type="evidence" value="ECO:0007669"/>
    <property type="project" value="TreeGrafter"/>
</dbReference>
<keyword evidence="7 10" id="KW-0418">Kinase</keyword>
<evidence type="ECO:0000256" key="4">
    <source>
        <dbReference type="ARBA" id="ARBA00022490"/>
    </source>
</evidence>
<dbReference type="FunFam" id="3.40.50.460:FF:000002">
    <property type="entry name" value="ATP-dependent 6-phosphofructokinase"/>
    <property type="match status" value="1"/>
</dbReference>
<dbReference type="GO" id="GO:0030388">
    <property type="term" value="P:fructose 1,6-bisphosphate metabolic process"/>
    <property type="evidence" value="ECO:0007669"/>
    <property type="project" value="TreeGrafter"/>
</dbReference>
<feature type="binding site" evidence="10">
    <location>
        <begin position="119"/>
        <end position="122"/>
    </location>
    <ligand>
        <name>ATP</name>
        <dbReference type="ChEBI" id="CHEBI:30616"/>
    </ligand>
</feature>
<dbReference type="HOGENOM" id="CLU_020655_0_0_7"/>
<dbReference type="Gene3D" id="3.40.50.460">
    <property type="entry name" value="Phosphofructokinase domain"/>
    <property type="match status" value="1"/>
</dbReference>
<feature type="binding site" evidence="10">
    <location>
        <position position="179"/>
    </location>
    <ligand>
        <name>substrate</name>
        <note>ligand shared between dimeric partners</note>
    </ligand>
</feature>
<feature type="binding site" evidence="10">
    <location>
        <position position="120"/>
    </location>
    <ligand>
        <name>Mg(2+)</name>
        <dbReference type="ChEBI" id="CHEBI:18420"/>
        <note>catalytic</note>
    </ligand>
</feature>
<dbReference type="UniPathway" id="UPA00109">
    <property type="reaction ID" value="UER00182"/>
</dbReference>
<keyword evidence="10" id="KW-0067">ATP-binding</keyword>
<keyword evidence="9 10" id="KW-0324">Glycolysis</keyword>
<dbReference type="KEGG" id="dat:HRM2_38050"/>
<feature type="binding site" description="in other chain" evidence="10">
    <location>
        <begin position="142"/>
        <end position="144"/>
    </location>
    <ligand>
        <name>substrate</name>
        <note>ligand shared between dimeric partners</note>
    </ligand>
</feature>
<feature type="binding site" description="in other chain" evidence="10">
    <location>
        <position position="239"/>
    </location>
    <ligand>
        <name>substrate</name>
        <note>ligand shared between dimeric partners</note>
    </ligand>
</feature>
<evidence type="ECO:0000259" key="11">
    <source>
        <dbReference type="Pfam" id="PF00365"/>
    </source>
</evidence>
<evidence type="ECO:0000256" key="3">
    <source>
        <dbReference type="ARBA" id="ARBA00004679"/>
    </source>
</evidence>
<evidence type="ECO:0000313" key="12">
    <source>
        <dbReference type="EMBL" id="ACN16863.1"/>
    </source>
</evidence>
<dbReference type="InterPro" id="IPR000023">
    <property type="entry name" value="Phosphofructokinase_dom"/>
</dbReference>
<keyword evidence="13" id="KW-1185">Reference proteome</keyword>
<dbReference type="PANTHER" id="PTHR13697:SF52">
    <property type="entry name" value="ATP-DEPENDENT 6-PHOSPHOFRUCTOKINASE 3"/>
    <property type="match status" value="1"/>
</dbReference>
<evidence type="ECO:0000256" key="1">
    <source>
        <dbReference type="ARBA" id="ARBA00001946"/>
    </source>
</evidence>
<evidence type="ECO:0000256" key="5">
    <source>
        <dbReference type="ARBA" id="ARBA00022679"/>
    </source>
</evidence>
<dbReference type="GO" id="GO:0005945">
    <property type="term" value="C:6-phosphofructokinase complex"/>
    <property type="evidence" value="ECO:0007669"/>
    <property type="project" value="TreeGrafter"/>
</dbReference>
<dbReference type="EC" id="2.7.1.11" evidence="10"/>
<comment type="pathway">
    <text evidence="3 10">Carbohydrate degradation; glycolysis; D-glyceraldehyde 3-phosphate and glycerone phosphate from D-glucose: step 3/4.</text>
</comment>
<dbReference type="GO" id="GO:0016208">
    <property type="term" value="F:AMP binding"/>
    <property type="evidence" value="ECO:0007669"/>
    <property type="project" value="TreeGrafter"/>
</dbReference>
<evidence type="ECO:0000256" key="8">
    <source>
        <dbReference type="ARBA" id="ARBA00022842"/>
    </source>
</evidence>
<evidence type="ECO:0000256" key="6">
    <source>
        <dbReference type="ARBA" id="ARBA00022723"/>
    </source>
</evidence>
<feature type="site" description="Important for substrate specificity; cannot use PPi as phosphoryl donor" evidence="10">
    <location>
        <position position="121"/>
    </location>
</feature>
<feature type="binding site" evidence="10">
    <location>
        <begin position="92"/>
        <end position="93"/>
    </location>
    <ligand>
        <name>ATP</name>
        <dbReference type="ChEBI" id="CHEBI:30616"/>
    </ligand>
</feature>
<evidence type="ECO:0000256" key="10">
    <source>
        <dbReference type="HAMAP-Rule" id="MF_01976"/>
    </source>
</evidence>
<feature type="domain" description="Phosphofructokinase" evidence="11">
    <location>
        <begin position="8"/>
        <end position="314"/>
    </location>
</feature>
<dbReference type="InterPro" id="IPR022953">
    <property type="entry name" value="ATP_PFK"/>
</dbReference>
<dbReference type="OrthoDB" id="9802503at2"/>
<dbReference type="PIRSF" id="PIRSF000532">
    <property type="entry name" value="ATP_PFK_prok"/>
    <property type="match status" value="1"/>
</dbReference>
<dbReference type="Proteomes" id="UP000000442">
    <property type="component" value="Chromosome"/>
</dbReference>
<dbReference type="RefSeq" id="WP_015905609.1">
    <property type="nucleotide sequence ID" value="NC_012108.1"/>
</dbReference>
<dbReference type="PRINTS" id="PR00476">
    <property type="entry name" value="PHFRCTKINASE"/>
</dbReference>
<dbReference type="InterPro" id="IPR035966">
    <property type="entry name" value="PKF_sf"/>
</dbReference>
<feature type="binding site" evidence="10">
    <location>
        <position position="16"/>
    </location>
    <ligand>
        <name>ATP</name>
        <dbReference type="ChEBI" id="CHEBI:30616"/>
    </ligand>
</feature>